<evidence type="ECO:0000256" key="3">
    <source>
        <dbReference type="ARBA" id="ARBA00047418"/>
    </source>
</evidence>
<reference evidence="9" key="1">
    <citation type="submission" date="2018-11" db="EMBL/GenBank/DDBJ databases">
        <authorList>
            <consortium name="Pathogen Informatics"/>
        </authorList>
    </citation>
    <scope>NUCLEOTIDE SEQUENCE</scope>
</reference>
<comment type="similarity">
    <text evidence="2">Belongs to the methyltransferase superfamily. Trimethylguanosine synthase family.</text>
</comment>
<evidence type="ECO:0000256" key="8">
    <source>
        <dbReference type="SAM" id="MobiDB-lite"/>
    </source>
</evidence>
<evidence type="ECO:0000256" key="7">
    <source>
        <dbReference type="ARBA" id="ARBA00049790"/>
    </source>
</evidence>
<comment type="catalytic activity">
    <reaction evidence="6">
        <text>a 5'-end (N(7)-methyl 5'-triphosphoguanosine)-ribonucleoside in snRNA + S-adenosyl-L-methionine = a 5'-end (N(2),N(7)-dimethyl 5'-triphosphoguanosine)-ribonucleoside in snRNA + S-adenosyl-L-homocysteine + H(+)</text>
        <dbReference type="Rhea" id="RHEA:78471"/>
        <dbReference type="Rhea" id="RHEA-COMP:19085"/>
        <dbReference type="Rhea" id="RHEA-COMP:19087"/>
        <dbReference type="ChEBI" id="CHEBI:15378"/>
        <dbReference type="ChEBI" id="CHEBI:57856"/>
        <dbReference type="ChEBI" id="CHEBI:59789"/>
        <dbReference type="ChEBI" id="CHEBI:156461"/>
        <dbReference type="ChEBI" id="CHEBI:172880"/>
    </reaction>
    <physiologicalReaction direction="left-to-right" evidence="6">
        <dbReference type="Rhea" id="RHEA:78472"/>
    </physiologicalReaction>
</comment>
<evidence type="ECO:0000256" key="5">
    <source>
        <dbReference type="ARBA" id="ARBA00048763"/>
    </source>
</evidence>
<evidence type="ECO:0000256" key="2">
    <source>
        <dbReference type="ARBA" id="ARBA00025783"/>
    </source>
</evidence>
<feature type="compositionally biased region" description="Polar residues" evidence="8">
    <location>
        <begin position="117"/>
        <end position="156"/>
    </location>
</feature>
<dbReference type="EMBL" id="CAAALY010006370">
    <property type="protein sequence ID" value="VEL09457.1"/>
    <property type="molecule type" value="Genomic_DNA"/>
</dbReference>
<evidence type="ECO:0000313" key="10">
    <source>
        <dbReference type="Proteomes" id="UP000784294"/>
    </source>
</evidence>
<evidence type="ECO:0000256" key="6">
    <source>
        <dbReference type="ARBA" id="ARBA00049075"/>
    </source>
</evidence>
<comment type="catalytic activity">
    <reaction evidence="5">
        <text>a 5'-end (N(2),N(7)-dimethyl 5'-triphosphoguanosine)-ribonucleoside in snRNA + S-adenosyl-L-methionine = a 5'-end (N(2),N(2),N(7)-trimethyl 5'-triphosphoguanosine)-ribonucleoside in snRNA + S-adenosyl-L-homocysteine + H(+)</text>
        <dbReference type="Rhea" id="RHEA:78479"/>
        <dbReference type="Rhea" id="RHEA-COMP:19087"/>
        <dbReference type="Rhea" id="RHEA-COMP:19089"/>
        <dbReference type="ChEBI" id="CHEBI:15378"/>
        <dbReference type="ChEBI" id="CHEBI:57856"/>
        <dbReference type="ChEBI" id="CHEBI:59789"/>
        <dbReference type="ChEBI" id="CHEBI:167623"/>
        <dbReference type="ChEBI" id="CHEBI:172880"/>
    </reaction>
    <physiologicalReaction direction="left-to-right" evidence="5">
        <dbReference type="Rhea" id="RHEA:78480"/>
    </physiologicalReaction>
</comment>
<dbReference type="SUPFAM" id="SSF53335">
    <property type="entry name" value="S-adenosyl-L-methionine-dependent methyltransferases"/>
    <property type="match status" value="1"/>
</dbReference>
<feature type="compositionally biased region" description="Basic and acidic residues" evidence="8">
    <location>
        <begin position="360"/>
        <end position="369"/>
    </location>
</feature>
<comment type="caution">
    <text evidence="9">The sequence shown here is derived from an EMBL/GenBank/DDBJ whole genome shotgun (WGS) entry which is preliminary data.</text>
</comment>
<comment type="catalytic activity">
    <reaction evidence="3">
        <text>a 5'-end (N(2),N(7)-dimethyl 5'-triphosphoguanosine)-ribonucleoside in snoRNA + S-adenosyl-L-methionine = a 5'-end (N(2),N(2),N(7)-trimethyl 5'-triphosphoguanosine)-ribonucleoside in snoRNA + S-adenosyl-L-homocysteine + H(+)</text>
        <dbReference type="Rhea" id="RHEA:78507"/>
        <dbReference type="Rhea" id="RHEA-COMP:19088"/>
        <dbReference type="Rhea" id="RHEA-COMP:19090"/>
        <dbReference type="ChEBI" id="CHEBI:15378"/>
        <dbReference type="ChEBI" id="CHEBI:57856"/>
        <dbReference type="ChEBI" id="CHEBI:59789"/>
        <dbReference type="ChEBI" id="CHEBI:167623"/>
        <dbReference type="ChEBI" id="CHEBI:172880"/>
    </reaction>
    <physiologicalReaction direction="left-to-right" evidence="3">
        <dbReference type="Rhea" id="RHEA:78508"/>
    </physiologicalReaction>
</comment>
<dbReference type="InterPro" id="IPR029063">
    <property type="entry name" value="SAM-dependent_MTases_sf"/>
</dbReference>
<dbReference type="OrthoDB" id="194443at2759"/>
<dbReference type="GO" id="GO:0071164">
    <property type="term" value="F:RNA cap trimethylguanosine synthase activity"/>
    <property type="evidence" value="ECO:0007669"/>
    <property type="project" value="TreeGrafter"/>
</dbReference>
<accession>A0A448WE37</accession>
<dbReference type="GO" id="GO:0005634">
    <property type="term" value="C:nucleus"/>
    <property type="evidence" value="ECO:0007669"/>
    <property type="project" value="TreeGrafter"/>
</dbReference>
<dbReference type="InterPro" id="IPR019012">
    <property type="entry name" value="RNA_cap_Gua-N2-MeTrfase"/>
</dbReference>
<feature type="region of interest" description="Disordered" evidence="8">
    <location>
        <begin position="96"/>
        <end position="157"/>
    </location>
</feature>
<keyword evidence="10" id="KW-1185">Reference proteome</keyword>
<organism evidence="9 10">
    <name type="scientific">Protopolystoma xenopodis</name>
    <dbReference type="NCBI Taxonomy" id="117903"/>
    <lineage>
        <taxon>Eukaryota</taxon>
        <taxon>Metazoa</taxon>
        <taxon>Spiralia</taxon>
        <taxon>Lophotrochozoa</taxon>
        <taxon>Platyhelminthes</taxon>
        <taxon>Monogenea</taxon>
        <taxon>Polyopisthocotylea</taxon>
        <taxon>Polystomatidea</taxon>
        <taxon>Polystomatidae</taxon>
        <taxon>Protopolystoma</taxon>
    </lineage>
</organism>
<feature type="compositionally biased region" description="Polar residues" evidence="8">
    <location>
        <begin position="568"/>
        <end position="591"/>
    </location>
</feature>
<gene>
    <name evidence="9" type="ORF">PXEA_LOCUS2897</name>
</gene>
<evidence type="ECO:0000256" key="1">
    <source>
        <dbReference type="ARBA" id="ARBA00018517"/>
    </source>
</evidence>
<feature type="region of interest" description="Disordered" evidence="8">
    <location>
        <begin position="360"/>
        <end position="379"/>
    </location>
</feature>
<evidence type="ECO:0000313" key="9">
    <source>
        <dbReference type="EMBL" id="VEL09457.1"/>
    </source>
</evidence>
<dbReference type="AlphaFoldDB" id="A0A448WE37"/>
<dbReference type="PANTHER" id="PTHR14741:SF32">
    <property type="entry name" value="TRIMETHYLGUANOSINE SYNTHASE"/>
    <property type="match status" value="1"/>
</dbReference>
<evidence type="ECO:0000256" key="4">
    <source>
        <dbReference type="ARBA" id="ARBA00048740"/>
    </source>
</evidence>
<protein>
    <recommendedName>
        <fullName evidence="1">Trimethylguanosine synthase</fullName>
    </recommendedName>
    <alternativeName>
        <fullName evidence="7">Cap-specific guanine-N(2) methyltransferase</fullName>
    </alternativeName>
</protein>
<name>A0A448WE37_9PLAT</name>
<dbReference type="Proteomes" id="UP000784294">
    <property type="component" value="Unassembled WGS sequence"/>
</dbReference>
<sequence length="635" mass="69487">MNTLFSSESWFSVTPEIIARRQALVCSCDVIIDAFSGCGGNSIQFAFACRFVISIDNNPERLSLLQSNAEVYGVGRLMNPIIGDVSRVLRCMFKPQSSNQTSDNISTIQLPSVKDVTPSNSDIEPSQLFADQNISQASPQSAQSENSNGAMSTSCSEKAKYRQALEHGIHISLEQESAPTKQHNLHRFDSSSSENVEISSSCNIASLKFGRPRPAKQPGLVKSEELNLPDRTFPTSCSSSIDNLHCSYSGRRSNSTGLLWNGQSIDVIFMSPPWGGPGYTGLVLPPGSSSWNTRKRHRWFTSEEASAAVDLALFNLDKIHVLPEALEAGRRLTNRLAVYLPRNTSIGQILQLGWTPEEHAAAENQHHTQQDNLSNTISPPEHLELLSEPENREGDVADLLARLQAELTVKRNQLATSQAPSSEADIQADMGTSIGVELSQDQEPSQIQRLERMQTASPSTCSPFSIEVSSSKPISPSPSVIQFTISDKQDAHSSSNSALLDFRLSNANDTSLNPNSESQMVNEHLDQHFSDHSPTTPLICPSSTLDPLSKAASLPTFNVLSQEEKQLNDSSDSSYPLGSCNTSSKDQLRTTGGLESTSLGYHHLDVALEEYFIRGRQMAITAYLGDFEYLHRNAI</sequence>
<feature type="region of interest" description="Disordered" evidence="8">
    <location>
        <begin position="563"/>
        <end position="591"/>
    </location>
</feature>
<proteinExistence type="inferred from homology"/>
<feature type="compositionally biased region" description="Polar residues" evidence="8">
    <location>
        <begin position="96"/>
        <end position="110"/>
    </location>
</feature>
<dbReference type="Pfam" id="PF09445">
    <property type="entry name" value="Methyltransf_15"/>
    <property type="match status" value="1"/>
</dbReference>
<dbReference type="PANTHER" id="PTHR14741">
    <property type="entry name" value="S-ADENOSYLMETHIONINE-DEPENDENT METHYLTRANSFERASE RELATED"/>
    <property type="match status" value="1"/>
</dbReference>
<dbReference type="Gene3D" id="3.40.50.150">
    <property type="entry name" value="Vaccinia Virus protein VP39"/>
    <property type="match status" value="1"/>
</dbReference>
<comment type="catalytic activity">
    <reaction evidence="4">
        <text>a 5'-end (N(7)-methyl 5'-triphosphoguanosine)-ribonucleoside in snoRNA + S-adenosyl-L-methionine = a 5'-end (N(2),N(7)-dimethyl 5'-triphosphoguanosine)-ribonucleoside in snoRNA + S-adenosyl-L-homocysteine + H(+)</text>
        <dbReference type="Rhea" id="RHEA:78475"/>
        <dbReference type="Rhea" id="RHEA-COMP:19086"/>
        <dbReference type="Rhea" id="RHEA-COMP:19088"/>
        <dbReference type="ChEBI" id="CHEBI:15378"/>
        <dbReference type="ChEBI" id="CHEBI:57856"/>
        <dbReference type="ChEBI" id="CHEBI:59789"/>
        <dbReference type="ChEBI" id="CHEBI:156461"/>
        <dbReference type="ChEBI" id="CHEBI:172880"/>
    </reaction>
    <physiologicalReaction direction="left-to-right" evidence="4">
        <dbReference type="Rhea" id="RHEA:78476"/>
    </physiologicalReaction>
</comment>